<dbReference type="EMBL" id="CP159373">
    <property type="protein sequence ID" value="XCN71652.1"/>
    <property type="molecule type" value="Genomic_DNA"/>
</dbReference>
<proteinExistence type="inferred from homology"/>
<feature type="domain" description="Soluble ligand binding" evidence="16">
    <location>
        <begin position="334"/>
        <end position="382"/>
    </location>
</feature>
<comment type="subcellular location">
    <subcellularLocation>
        <location evidence="1">Cell outer membrane</location>
        <topology evidence="1">Multi-pass membrane protein</topology>
    </subcellularLocation>
</comment>
<keyword evidence="7" id="KW-0732">Signal</keyword>
<dbReference type="KEGG" id="eaj:Q3M24_15230"/>
<keyword evidence="12" id="KW-0564">Palmitate</keyword>
<keyword evidence="5" id="KW-0762">Sugar transport</keyword>
<dbReference type="PANTHER" id="PTHR33619:SF3">
    <property type="entry name" value="POLYSACCHARIDE EXPORT PROTEIN GFCE-RELATED"/>
    <property type="match status" value="1"/>
</dbReference>
<evidence type="ECO:0000256" key="13">
    <source>
        <dbReference type="ARBA" id="ARBA00023237"/>
    </source>
</evidence>
<evidence type="ECO:0000256" key="2">
    <source>
        <dbReference type="ARBA" id="ARBA00009450"/>
    </source>
</evidence>
<name>A0AAU8LRB9_9BACT</name>
<dbReference type="GO" id="GO:0015159">
    <property type="term" value="F:polysaccharide transmembrane transporter activity"/>
    <property type="evidence" value="ECO:0007669"/>
    <property type="project" value="InterPro"/>
</dbReference>
<evidence type="ECO:0000256" key="6">
    <source>
        <dbReference type="ARBA" id="ARBA00022692"/>
    </source>
</evidence>
<evidence type="ECO:0000256" key="10">
    <source>
        <dbReference type="ARBA" id="ARBA00023114"/>
    </source>
</evidence>
<sequence length="487" mass="52243">MVEKKSEYTIGAGDVLSIKVYDHEELTVKVRVSEGGTIEFPLIGQVHVGGQGVSTAAERIESALADGYIIEPQVTIFIEQFKSKKVVVLGPVHTPGLVELNGPITLLELISQVGGLKENAGQTAMIKRQKNGGIQENIPVDLDRLIRKGDSRQNILVQGGDTVTIAEGAVCFITGEVNQPGEYPCGRNASVLKIISLAGSFTEKALESGIKISRTINGVKQVVQHVNQDTLVQPDDVIIVPERTISKEDEKLCYITGEVKRPGAYPCSGNTTVLKLLTRAGGLTDKALESGIEINRQINGSKQVLKGVNQDTILLPDDVVLVPASFATKEAVCYITGQVNRPGAYPCSGNTSILKLLTRAGGFTDKALESGIQINRQMNGRKQILQNVNQDTVLRPDDVVVVPASAAKKEAVCYITGQVNKPGAYPCGRKTTVLKMISLAGSFTGIAAESSIKINRMVNGAMQELDDVELDTLVQPEDVIVVPESFF</sequence>
<dbReference type="AlphaFoldDB" id="A0AAU8LRB9"/>
<keyword evidence="6" id="KW-0812">Transmembrane</keyword>
<dbReference type="InterPro" id="IPR054765">
    <property type="entry name" value="SLBB_dom"/>
</dbReference>
<evidence type="ECO:0000256" key="4">
    <source>
        <dbReference type="ARBA" id="ARBA00022452"/>
    </source>
</evidence>
<dbReference type="InterPro" id="IPR019554">
    <property type="entry name" value="Soluble_ligand-bd"/>
</dbReference>
<gene>
    <name evidence="18" type="ORF">Q3M24_15230</name>
</gene>
<dbReference type="Pfam" id="PF02563">
    <property type="entry name" value="Poly_export"/>
    <property type="match status" value="1"/>
</dbReference>
<evidence type="ECO:0000256" key="3">
    <source>
        <dbReference type="ARBA" id="ARBA00022448"/>
    </source>
</evidence>
<reference evidence="18" key="2">
    <citation type="submission" date="2024-06" db="EMBL/GenBank/DDBJ databases">
        <authorList>
            <person name="Plum-Jensen L.E."/>
            <person name="Schramm A."/>
            <person name="Marshall I.P.G."/>
        </authorList>
    </citation>
    <scope>NUCLEOTIDE SEQUENCE</scope>
    <source>
        <strain evidence="18">Rat1</strain>
    </source>
</reference>
<evidence type="ECO:0000256" key="12">
    <source>
        <dbReference type="ARBA" id="ARBA00023139"/>
    </source>
</evidence>
<feature type="domain" description="Soluble ligand binding" evidence="16">
    <location>
        <begin position="254"/>
        <end position="301"/>
    </location>
</feature>
<evidence type="ECO:0000259" key="15">
    <source>
        <dbReference type="Pfam" id="PF02563"/>
    </source>
</evidence>
<evidence type="ECO:0000256" key="8">
    <source>
        <dbReference type="ARBA" id="ARBA00023047"/>
    </source>
</evidence>
<dbReference type="GO" id="GO:0015288">
    <property type="term" value="F:porin activity"/>
    <property type="evidence" value="ECO:0007669"/>
    <property type="project" value="UniProtKB-KW"/>
</dbReference>
<evidence type="ECO:0000256" key="5">
    <source>
        <dbReference type="ARBA" id="ARBA00022597"/>
    </source>
</evidence>
<dbReference type="Pfam" id="PF22461">
    <property type="entry name" value="SLBB_2"/>
    <property type="match status" value="1"/>
</dbReference>
<dbReference type="Gene3D" id="3.30.1950.10">
    <property type="entry name" value="wza like domain"/>
    <property type="match status" value="1"/>
</dbReference>
<evidence type="ECO:0000256" key="14">
    <source>
        <dbReference type="ARBA" id="ARBA00023288"/>
    </source>
</evidence>
<reference evidence="18" key="1">
    <citation type="journal article" date="2024" name="Syst. Appl. Microbiol.">
        <title>First single-strain enrichments of Electrothrix cable bacteria, description of E. aestuarii sp. nov. and E. rattekaaiensis sp. nov., and proposal of a cable bacteria taxonomy following the rules of the SeqCode.</title>
        <authorList>
            <person name="Plum-Jensen L.E."/>
            <person name="Schramm A."/>
            <person name="Marshall I.P.G."/>
        </authorList>
    </citation>
    <scope>NUCLEOTIDE SEQUENCE</scope>
    <source>
        <strain evidence="18">Rat1</strain>
    </source>
</reference>
<dbReference type="GO" id="GO:0006811">
    <property type="term" value="P:monoatomic ion transport"/>
    <property type="evidence" value="ECO:0007669"/>
    <property type="project" value="UniProtKB-KW"/>
</dbReference>
<keyword evidence="13" id="KW-0998">Cell outer membrane</keyword>
<feature type="domain" description="Soluble ligand binding" evidence="16">
    <location>
        <begin position="414"/>
        <end position="462"/>
    </location>
</feature>
<feature type="domain" description="Polysaccharide export protein N-terminal" evidence="15">
    <location>
        <begin position="4"/>
        <end position="78"/>
    </location>
</feature>
<protein>
    <submittedName>
        <fullName evidence="18">SLBB domain-containing protein</fullName>
    </submittedName>
</protein>
<comment type="similarity">
    <text evidence="2">Belongs to the BexD/CtrA/VexA family.</text>
</comment>
<keyword evidence="11" id="KW-0472">Membrane</keyword>
<evidence type="ECO:0000256" key="1">
    <source>
        <dbReference type="ARBA" id="ARBA00004571"/>
    </source>
</evidence>
<dbReference type="GO" id="GO:0009279">
    <property type="term" value="C:cell outer membrane"/>
    <property type="evidence" value="ECO:0007669"/>
    <property type="project" value="UniProtKB-SubCell"/>
</dbReference>
<evidence type="ECO:0000256" key="11">
    <source>
        <dbReference type="ARBA" id="ARBA00023136"/>
    </source>
</evidence>
<feature type="domain" description="Soluble ligand binding" evidence="16">
    <location>
        <begin position="172"/>
        <end position="220"/>
    </location>
</feature>
<evidence type="ECO:0000256" key="9">
    <source>
        <dbReference type="ARBA" id="ARBA00023065"/>
    </source>
</evidence>
<keyword evidence="10" id="KW-0626">Porin</keyword>
<evidence type="ECO:0000256" key="7">
    <source>
        <dbReference type="ARBA" id="ARBA00022729"/>
    </source>
</evidence>
<organism evidence="18">
    <name type="scientific">Candidatus Electrothrix aestuarii</name>
    <dbReference type="NCBI Taxonomy" id="3062594"/>
    <lineage>
        <taxon>Bacteria</taxon>
        <taxon>Pseudomonadati</taxon>
        <taxon>Thermodesulfobacteriota</taxon>
        <taxon>Desulfobulbia</taxon>
        <taxon>Desulfobulbales</taxon>
        <taxon>Desulfobulbaceae</taxon>
        <taxon>Candidatus Electrothrix</taxon>
    </lineage>
</organism>
<keyword evidence="9" id="KW-0406">Ion transport</keyword>
<keyword evidence="8" id="KW-0625">Polysaccharide transport</keyword>
<accession>A0AAU8LRB9</accession>
<evidence type="ECO:0000259" key="16">
    <source>
        <dbReference type="Pfam" id="PF10531"/>
    </source>
</evidence>
<dbReference type="InterPro" id="IPR003715">
    <property type="entry name" value="Poly_export_N"/>
</dbReference>
<feature type="domain" description="SLBB" evidence="17">
    <location>
        <begin position="84"/>
        <end position="165"/>
    </location>
</feature>
<evidence type="ECO:0000259" key="17">
    <source>
        <dbReference type="Pfam" id="PF22461"/>
    </source>
</evidence>
<keyword evidence="3" id="KW-0813">Transport</keyword>
<dbReference type="Pfam" id="PF10531">
    <property type="entry name" value="SLBB"/>
    <property type="match status" value="4"/>
</dbReference>
<dbReference type="GO" id="GO:0046930">
    <property type="term" value="C:pore complex"/>
    <property type="evidence" value="ECO:0007669"/>
    <property type="project" value="UniProtKB-KW"/>
</dbReference>
<evidence type="ECO:0000313" key="18">
    <source>
        <dbReference type="EMBL" id="XCN71652.1"/>
    </source>
</evidence>
<dbReference type="InterPro" id="IPR049712">
    <property type="entry name" value="Poly_export"/>
</dbReference>
<keyword evidence="4" id="KW-1134">Transmembrane beta strand</keyword>
<dbReference type="Gene3D" id="3.10.560.10">
    <property type="entry name" value="Outer membrane lipoprotein wza domain like"/>
    <property type="match status" value="5"/>
</dbReference>
<keyword evidence="14" id="KW-0449">Lipoprotein</keyword>
<dbReference type="PANTHER" id="PTHR33619">
    <property type="entry name" value="POLYSACCHARIDE EXPORT PROTEIN GFCE-RELATED"/>
    <property type="match status" value="1"/>
</dbReference>